<sequence>MDTSTLFTVWDQAGGQAPVQRALCLLAAGWPERSWAQWAATSIGERDEYLLRLREQLFGQQLQGVASCPQCAEKLELTFETRDIRAPGPSAELPLLIETQGYALRCRPPNSEDLLIAMQASQDRQRHELMQRCVVSASLAGDPVPPQQLPEEVIATLSSRLAQLDPQAVVELSLDCPACAHCWVTAFDILSYLWGEIEDWGQRLLCDIHALALAYGWSERDILAMSPRRRRLYLDLIGA</sequence>
<dbReference type="Proteomes" id="UP000317550">
    <property type="component" value="Chromosome"/>
</dbReference>
<gene>
    <name evidence="1" type="ORF">FNU76_23135</name>
</gene>
<dbReference type="OrthoDB" id="283948at2"/>
<evidence type="ECO:0000313" key="1">
    <source>
        <dbReference type="EMBL" id="QDQ29007.1"/>
    </source>
</evidence>
<dbReference type="KEGG" id="cari:FNU76_23135"/>
<dbReference type="RefSeq" id="WP_144280389.1">
    <property type="nucleotide sequence ID" value="NZ_CP041730.1"/>
</dbReference>
<dbReference type="Pfam" id="PF12322">
    <property type="entry name" value="T4_baseplate"/>
    <property type="match status" value="1"/>
</dbReference>
<organism evidence="1 2">
    <name type="scientific">Chitinimonas arctica</name>
    <dbReference type="NCBI Taxonomy" id="2594795"/>
    <lineage>
        <taxon>Bacteria</taxon>
        <taxon>Pseudomonadati</taxon>
        <taxon>Pseudomonadota</taxon>
        <taxon>Betaproteobacteria</taxon>
        <taxon>Neisseriales</taxon>
        <taxon>Chitinibacteraceae</taxon>
        <taxon>Chitinimonas</taxon>
    </lineage>
</organism>
<name>A0A516SLG7_9NEIS</name>
<proteinExistence type="predicted"/>
<accession>A0A516SLG7</accession>
<evidence type="ECO:0000313" key="2">
    <source>
        <dbReference type="Proteomes" id="UP000317550"/>
    </source>
</evidence>
<dbReference type="EMBL" id="CP041730">
    <property type="protein sequence ID" value="QDQ29007.1"/>
    <property type="molecule type" value="Genomic_DNA"/>
</dbReference>
<keyword evidence="2" id="KW-1185">Reference proteome</keyword>
<dbReference type="AlphaFoldDB" id="A0A516SLG7"/>
<reference evidence="2" key="1">
    <citation type="submission" date="2019-07" db="EMBL/GenBank/DDBJ databases">
        <title>Chitinimonas sp. nov., isolated from Ny-Alesund, arctica soil.</title>
        <authorList>
            <person name="Xu Q."/>
            <person name="Peng F."/>
        </authorList>
    </citation>
    <scope>NUCLEOTIDE SEQUENCE [LARGE SCALE GENOMIC DNA]</scope>
    <source>
        <strain evidence="2">R3-44</strain>
    </source>
</reference>
<dbReference type="InterPro" id="IPR024364">
    <property type="entry name" value="Baseplate_phage_T4-like"/>
</dbReference>
<protein>
    <submittedName>
        <fullName evidence="1">Phage baseplate protein</fullName>
    </submittedName>
</protein>